<name>A0A504YP71_FASGI</name>
<gene>
    <name evidence="2" type="ORF">FGIG_04650</name>
</gene>
<accession>A0A504YP71</accession>
<comment type="caution">
    <text evidence="2">The sequence shown here is derived from an EMBL/GenBank/DDBJ whole genome shotgun (WGS) entry which is preliminary data.</text>
</comment>
<protein>
    <submittedName>
        <fullName evidence="2">Uncharacterized protein</fullName>
    </submittedName>
</protein>
<reference evidence="2 3" key="1">
    <citation type="submission" date="2019-04" db="EMBL/GenBank/DDBJ databases">
        <title>Annotation for the trematode Fasciola gigantica.</title>
        <authorList>
            <person name="Choi Y.-J."/>
        </authorList>
    </citation>
    <scope>NUCLEOTIDE SEQUENCE [LARGE SCALE GENOMIC DNA]</scope>
    <source>
        <strain evidence="2">Uganda_cow_1</strain>
    </source>
</reference>
<evidence type="ECO:0000256" key="1">
    <source>
        <dbReference type="SAM" id="MobiDB-lite"/>
    </source>
</evidence>
<dbReference type="OrthoDB" id="6231883at2759"/>
<evidence type="ECO:0000313" key="2">
    <source>
        <dbReference type="EMBL" id="TPP62425.1"/>
    </source>
</evidence>
<sequence>MASTMQQPTPPQNPLKPKENTKGLNRTTSNGSLSCGQFKQTVDLRSKATESPNLINTGPTPPLITDRKTILRYATSSQDSIGGPLSSVGPIPACGLDDWKYRQQQLKQQQQGQKMGMYTEPSPSGSLNFLRLPLGQISLSGVGASCASLLVHAPSLSRVSGQTDEDFAPPLDEGSISSSAVWLRKPIGYIDATQLGCPICYRGDYALSQTVSTGPLVRSRSLCALRLPEGMTHPEAEGEEPGDGAVAVTSVTGVHRPAICLFHKTRGWTYHRQSGPDIALPVVWSSKSASSISIPNVHLSVFNLKGNTCDELESLPTPTVKVEPEVNQDPSQTSLNSSKRKCQAWLQSWR</sequence>
<feature type="region of interest" description="Disordered" evidence="1">
    <location>
        <begin position="1"/>
        <end position="37"/>
    </location>
</feature>
<dbReference type="AlphaFoldDB" id="A0A504YP71"/>
<keyword evidence="3" id="KW-1185">Reference proteome</keyword>
<evidence type="ECO:0000313" key="3">
    <source>
        <dbReference type="Proteomes" id="UP000316759"/>
    </source>
</evidence>
<dbReference type="EMBL" id="SUNJ01006852">
    <property type="protein sequence ID" value="TPP62425.1"/>
    <property type="molecule type" value="Genomic_DNA"/>
</dbReference>
<dbReference type="Proteomes" id="UP000316759">
    <property type="component" value="Unassembled WGS sequence"/>
</dbReference>
<feature type="compositionally biased region" description="Polar residues" evidence="1">
    <location>
        <begin position="22"/>
        <end position="37"/>
    </location>
</feature>
<organism evidence="2 3">
    <name type="scientific">Fasciola gigantica</name>
    <name type="common">Giant liver fluke</name>
    <dbReference type="NCBI Taxonomy" id="46835"/>
    <lineage>
        <taxon>Eukaryota</taxon>
        <taxon>Metazoa</taxon>
        <taxon>Spiralia</taxon>
        <taxon>Lophotrochozoa</taxon>
        <taxon>Platyhelminthes</taxon>
        <taxon>Trematoda</taxon>
        <taxon>Digenea</taxon>
        <taxon>Plagiorchiida</taxon>
        <taxon>Echinostomata</taxon>
        <taxon>Echinostomatoidea</taxon>
        <taxon>Fasciolidae</taxon>
        <taxon>Fasciola</taxon>
    </lineage>
</organism>
<proteinExistence type="predicted"/>